<dbReference type="PROSITE" id="PS50110">
    <property type="entry name" value="RESPONSE_REGULATORY"/>
    <property type="match status" value="1"/>
</dbReference>
<dbReference type="GO" id="GO:0005886">
    <property type="term" value="C:plasma membrane"/>
    <property type="evidence" value="ECO:0007669"/>
    <property type="project" value="UniProtKB-SubCell"/>
</dbReference>
<dbReference type="Pfam" id="PF00512">
    <property type="entry name" value="HisKA"/>
    <property type="match status" value="1"/>
</dbReference>
<evidence type="ECO:0000256" key="1">
    <source>
        <dbReference type="ARBA" id="ARBA00000085"/>
    </source>
</evidence>
<comment type="caution">
    <text evidence="21">The sequence shown here is derived from an EMBL/GenBank/DDBJ whole genome shotgun (WGS) entry which is preliminary data.</text>
</comment>
<dbReference type="InterPro" id="IPR005467">
    <property type="entry name" value="His_kinase_dom"/>
</dbReference>
<dbReference type="RefSeq" id="WP_130256302.1">
    <property type="nucleotide sequence ID" value="NZ_PPSX01000061.1"/>
</dbReference>
<dbReference type="SMART" id="SM00387">
    <property type="entry name" value="HATPase_c"/>
    <property type="match status" value="1"/>
</dbReference>
<feature type="domain" description="PAS" evidence="19">
    <location>
        <begin position="409"/>
        <end position="461"/>
    </location>
</feature>
<dbReference type="InterPro" id="IPR036890">
    <property type="entry name" value="HATPase_C_sf"/>
</dbReference>
<evidence type="ECO:0000256" key="12">
    <source>
        <dbReference type="ARBA" id="ARBA00023012"/>
    </source>
</evidence>
<name>A0A4Q7IJI1_9GAMM</name>
<dbReference type="Proteomes" id="UP000291338">
    <property type="component" value="Unassembled WGS sequence"/>
</dbReference>
<dbReference type="AlphaFoldDB" id="A0A4Q7IJI1"/>
<evidence type="ECO:0000256" key="11">
    <source>
        <dbReference type="ARBA" id="ARBA00022989"/>
    </source>
</evidence>
<dbReference type="CDD" id="cd17546">
    <property type="entry name" value="REC_hyHK_CKI1_RcsC-like"/>
    <property type="match status" value="1"/>
</dbReference>
<dbReference type="GO" id="GO:0009927">
    <property type="term" value="F:histidine phosphotransfer kinase activity"/>
    <property type="evidence" value="ECO:0007669"/>
    <property type="project" value="TreeGrafter"/>
</dbReference>
<dbReference type="Gene3D" id="3.30.450.20">
    <property type="entry name" value="PAS domain"/>
    <property type="match status" value="2"/>
</dbReference>
<evidence type="ECO:0000313" key="22">
    <source>
        <dbReference type="Proteomes" id="UP000291338"/>
    </source>
</evidence>
<dbReference type="InterPro" id="IPR003594">
    <property type="entry name" value="HATPase_dom"/>
</dbReference>
<dbReference type="Pfam" id="PF13426">
    <property type="entry name" value="PAS_9"/>
    <property type="match status" value="1"/>
</dbReference>
<keyword evidence="10" id="KW-0547">Nucleotide-binding</keyword>
<dbReference type="CDD" id="cd00088">
    <property type="entry name" value="HPT"/>
    <property type="match status" value="1"/>
</dbReference>
<dbReference type="SMART" id="SM00091">
    <property type="entry name" value="PAS"/>
    <property type="match status" value="2"/>
</dbReference>
<dbReference type="FunFam" id="3.30.565.10:FF:000010">
    <property type="entry name" value="Sensor histidine kinase RcsC"/>
    <property type="match status" value="1"/>
</dbReference>
<dbReference type="SUPFAM" id="SSF52172">
    <property type="entry name" value="CheY-like"/>
    <property type="match status" value="1"/>
</dbReference>
<dbReference type="SMART" id="SM00388">
    <property type="entry name" value="HisKA"/>
    <property type="match status" value="1"/>
</dbReference>
<evidence type="ECO:0000256" key="3">
    <source>
        <dbReference type="ARBA" id="ARBA00012438"/>
    </source>
</evidence>
<dbReference type="EMBL" id="PPSX01000061">
    <property type="protein sequence ID" value="RZQ52294.1"/>
    <property type="molecule type" value="Genomic_DNA"/>
</dbReference>
<dbReference type="SUPFAM" id="SSF47226">
    <property type="entry name" value="Histidine-containing phosphotransfer domain, HPT domain"/>
    <property type="match status" value="1"/>
</dbReference>
<dbReference type="NCBIfam" id="TIGR00229">
    <property type="entry name" value="sensory_box"/>
    <property type="match status" value="2"/>
</dbReference>
<evidence type="ECO:0000256" key="6">
    <source>
        <dbReference type="ARBA" id="ARBA00022553"/>
    </source>
</evidence>
<feature type="domain" description="HPt" evidence="20">
    <location>
        <begin position="1045"/>
        <end position="1143"/>
    </location>
</feature>
<dbReference type="Pfam" id="PF08448">
    <property type="entry name" value="PAS_4"/>
    <property type="match status" value="1"/>
</dbReference>
<dbReference type="Pfam" id="PF02518">
    <property type="entry name" value="HATPase_c"/>
    <property type="match status" value="1"/>
</dbReference>
<sequence length="1143" mass="130312">MMMHTEEQLATSVLQFYRRAFWVALAITIMLAATLTLHLYNLKLQQAFTQFQTHYERLNSQLDKTLTGVDSIFQAVNISLEQPINYEFSRRQYPPVQRQSAYFYQSLGVNTGELVGHGHLQNIDLSHPYWLRVMALGGVFNTSLALLEPLEAMAFVSESGLAFVQRRNKNNSELLSHIVAGRFFEKSDLSGLKTSQRIEIDGKHYFAMSNKRISSSQDHTLMIFDAERFQQLFYDKSMAEADILLADKLHRNLTSTTEISPPSDPLKEQFSPWHNGFVFYHNERDRPLDIVMKVSEREFSKTIIYGLGLEFSFILLFILVTYFPLHWLCEQIFVRPLKELFQFIKNPEERQSDYVVPKLWLAEFKQVKAIHQHRAQLFKRVKSDHETLSSQLLQKQQHLELAGQDKERQSAVLKGVLDAVPDAIYYCNNEGNLLGCNRAFERLMAQNKQKLLGKSLKEIAEDLGDLENIEAKVREQHKPISHQLNHDSRTYYITITPFFSEQLGVMGCVGELRDITEHQQAIELLKISESNFKSAIEYAPNGVVLVKIDGTVMMLNLAAQCYLNCEDIESKKHISELFNHSNYQQITQIFEHLTKQKQSVDQVNLTQLGDYRFLDLKVSLVCDSEQMPKYFVIHIQDITEITQARLEAERATLAKSRFIANLSHEIRTPLNVILGLVDMVQRSTIDKSQLTRLETVTHAAHTLLEMLNDILDFAKVESHEMRVKYEDVMISELCEDLKELIEPLAKQKGLITSYTIDEAVCSVLLGDKQKLKQILLNLLNNAVKYTAQGNVSFHLSVDSQSAEAQVVRFSVKDTGVGIKQSDQLKLFDAFTQVDDSLAREHEGIGLGLAIVKHEVELLGGKIALNSEFGNGSEFYFSLALLKKPLIEKNELGKVQNTNFVTPDNTGSTSYQGALCLVVDDNELNLEITQNMLQQLGVNVVTLQTAKGICELVDLLKPDIIFMDIHMPEIDGFEAARQLSECSTQIRVPIFALTANIEVVEQQEYLHSSMHGYINKPVSIEVLEEVLIQHINPHKQFFDETFALKQMMGEPAFLEKMLQKYSELCEQYVQQFNNELNVKELTLLAHNIKGASAGLGFEQLADIANQLETHLKKENQIINSELKTQLIAHVLRVQAFLKARINGC</sequence>
<dbReference type="Gene3D" id="1.10.287.130">
    <property type="match status" value="1"/>
</dbReference>
<dbReference type="InterPro" id="IPR035965">
    <property type="entry name" value="PAS-like_dom_sf"/>
</dbReference>
<feature type="transmembrane region" description="Helical" evidence="16">
    <location>
        <begin position="302"/>
        <end position="325"/>
    </location>
</feature>
<reference evidence="21 22" key="1">
    <citation type="submission" date="2018-01" db="EMBL/GenBank/DDBJ databases">
        <title>Co-occurrence of chitin degradation, pigmentation and bioactivity in marine Pseudoalteromonas.</title>
        <authorList>
            <person name="Paulsen S."/>
            <person name="Gram L."/>
            <person name="Machado H."/>
        </authorList>
    </citation>
    <scope>NUCLEOTIDE SEQUENCE [LARGE SCALE GENOMIC DNA]</scope>
    <source>
        <strain evidence="21 22">S3898</strain>
    </source>
</reference>
<dbReference type="InterPro" id="IPR008207">
    <property type="entry name" value="Sig_transdc_His_kin_Hpt_dom"/>
</dbReference>
<feature type="domain" description="Histidine kinase" evidence="17">
    <location>
        <begin position="661"/>
        <end position="882"/>
    </location>
</feature>
<dbReference type="InterPro" id="IPR001789">
    <property type="entry name" value="Sig_transdc_resp-reg_receiver"/>
</dbReference>
<accession>A0A4Q7IJI1</accession>
<evidence type="ECO:0000259" key="17">
    <source>
        <dbReference type="PROSITE" id="PS50109"/>
    </source>
</evidence>
<keyword evidence="5" id="KW-0997">Cell inner membrane</keyword>
<keyword evidence="9" id="KW-0418">Kinase</keyword>
<dbReference type="PANTHER" id="PTHR43047:SF72">
    <property type="entry name" value="OSMOSENSING HISTIDINE PROTEIN KINASE SLN1"/>
    <property type="match status" value="1"/>
</dbReference>
<dbReference type="PANTHER" id="PTHR43047">
    <property type="entry name" value="TWO-COMPONENT HISTIDINE PROTEIN KINASE"/>
    <property type="match status" value="1"/>
</dbReference>
<keyword evidence="13 16" id="KW-0472">Membrane</keyword>
<dbReference type="SUPFAM" id="SSF47384">
    <property type="entry name" value="Homodimeric domain of signal transducing histidine kinase"/>
    <property type="match status" value="1"/>
</dbReference>
<evidence type="ECO:0000256" key="8">
    <source>
        <dbReference type="ARBA" id="ARBA00022692"/>
    </source>
</evidence>
<dbReference type="Pfam" id="PF00072">
    <property type="entry name" value="Response_reg"/>
    <property type="match status" value="1"/>
</dbReference>
<evidence type="ECO:0000256" key="10">
    <source>
        <dbReference type="ARBA" id="ARBA00022840"/>
    </source>
</evidence>
<dbReference type="Gene3D" id="1.20.120.160">
    <property type="entry name" value="HPT domain"/>
    <property type="match status" value="1"/>
</dbReference>
<evidence type="ECO:0000256" key="14">
    <source>
        <dbReference type="PROSITE-ProRule" id="PRU00110"/>
    </source>
</evidence>
<dbReference type="CDD" id="cd16922">
    <property type="entry name" value="HATPase_EvgS-ArcB-TorS-like"/>
    <property type="match status" value="1"/>
</dbReference>
<evidence type="ECO:0000256" key="15">
    <source>
        <dbReference type="PROSITE-ProRule" id="PRU00169"/>
    </source>
</evidence>
<gene>
    <name evidence="21" type="ORF">C1E23_14720</name>
</gene>
<evidence type="ECO:0000256" key="16">
    <source>
        <dbReference type="SAM" id="Phobius"/>
    </source>
</evidence>
<dbReference type="CDD" id="cd00130">
    <property type="entry name" value="PAS"/>
    <property type="match status" value="1"/>
</dbReference>
<evidence type="ECO:0000256" key="13">
    <source>
        <dbReference type="ARBA" id="ARBA00023136"/>
    </source>
</evidence>
<feature type="modified residue" description="Phosphohistidine" evidence="14">
    <location>
        <position position="1085"/>
    </location>
</feature>
<dbReference type="InterPro" id="IPR013656">
    <property type="entry name" value="PAS_4"/>
</dbReference>
<evidence type="ECO:0000259" key="20">
    <source>
        <dbReference type="PROSITE" id="PS50894"/>
    </source>
</evidence>
<keyword evidence="11 16" id="KW-1133">Transmembrane helix</keyword>
<keyword evidence="6 15" id="KW-0597">Phosphoprotein</keyword>
<dbReference type="SUPFAM" id="SSF55874">
    <property type="entry name" value="ATPase domain of HSP90 chaperone/DNA topoisomerase II/histidine kinase"/>
    <property type="match status" value="1"/>
</dbReference>
<dbReference type="SUPFAM" id="SSF55785">
    <property type="entry name" value="PYP-like sensor domain (PAS domain)"/>
    <property type="match status" value="2"/>
</dbReference>
<organism evidence="21 22">
    <name type="scientific">Pseudoalteromonas phenolica</name>
    <dbReference type="NCBI Taxonomy" id="161398"/>
    <lineage>
        <taxon>Bacteria</taxon>
        <taxon>Pseudomonadati</taxon>
        <taxon>Pseudomonadota</taxon>
        <taxon>Gammaproteobacteria</taxon>
        <taxon>Alteromonadales</taxon>
        <taxon>Pseudoalteromonadaceae</taxon>
        <taxon>Pseudoalteromonas</taxon>
    </lineage>
</organism>
<comment type="catalytic activity">
    <reaction evidence="1">
        <text>ATP + protein L-histidine = ADP + protein N-phospho-L-histidine.</text>
        <dbReference type="EC" id="2.7.13.3"/>
    </reaction>
</comment>
<keyword evidence="10" id="KW-0067">ATP-binding</keyword>
<dbReference type="Gene3D" id="3.40.50.2300">
    <property type="match status" value="1"/>
</dbReference>
<keyword evidence="8 16" id="KW-0812">Transmembrane</keyword>
<dbReference type="Pfam" id="PF01627">
    <property type="entry name" value="Hpt"/>
    <property type="match status" value="1"/>
</dbReference>
<dbReference type="PROSITE" id="PS50894">
    <property type="entry name" value="HPT"/>
    <property type="match status" value="1"/>
</dbReference>
<dbReference type="PROSITE" id="PS50112">
    <property type="entry name" value="PAS"/>
    <property type="match status" value="1"/>
</dbReference>
<evidence type="ECO:0000256" key="7">
    <source>
        <dbReference type="ARBA" id="ARBA00022679"/>
    </source>
</evidence>
<dbReference type="PRINTS" id="PR00344">
    <property type="entry name" value="BCTRLSENSOR"/>
</dbReference>
<evidence type="ECO:0000259" key="19">
    <source>
        <dbReference type="PROSITE" id="PS50112"/>
    </source>
</evidence>
<dbReference type="CDD" id="cd00082">
    <property type="entry name" value="HisKA"/>
    <property type="match status" value="1"/>
</dbReference>
<dbReference type="Gene3D" id="3.30.565.10">
    <property type="entry name" value="Histidine kinase-like ATPase, C-terminal domain"/>
    <property type="match status" value="1"/>
</dbReference>
<dbReference type="InterPro" id="IPR036641">
    <property type="entry name" value="HPT_dom_sf"/>
</dbReference>
<evidence type="ECO:0000256" key="5">
    <source>
        <dbReference type="ARBA" id="ARBA00022519"/>
    </source>
</evidence>
<dbReference type="InterPro" id="IPR004358">
    <property type="entry name" value="Sig_transdc_His_kin-like_C"/>
</dbReference>
<evidence type="ECO:0000313" key="21">
    <source>
        <dbReference type="EMBL" id="RZQ52294.1"/>
    </source>
</evidence>
<dbReference type="InterPro" id="IPR011006">
    <property type="entry name" value="CheY-like_superfamily"/>
</dbReference>
<dbReference type="SMART" id="SM00448">
    <property type="entry name" value="REC"/>
    <property type="match status" value="1"/>
</dbReference>
<proteinExistence type="predicted"/>
<protein>
    <recommendedName>
        <fullName evidence="3">histidine kinase</fullName>
        <ecNumber evidence="3">2.7.13.3</ecNumber>
    </recommendedName>
</protein>
<dbReference type="SMART" id="SM00073">
    <property type="entry name" value="HPT"/>
    <property type="match status" value="1"/>
</dbReference>
<comment type="subcellular location">
    <subcellularLocation>
        <location evidence="2">Cell inner membrane</location>
        <topology evidence="2">Multi-pass membrane protein</topology>
    </subcellularLocation>
</comment>
<feature type="domain" description="Response regulatory" evidence="18">
    <location>
        <begin position="914"/>
        <end position="1030"/>
    </location>
</feature>
<keyword evidence="7" id="KW-0808">Transferase</keyword>
<dbReference type="PROSITE" id="PS50109">
    <property type="entry name" value="HIS_KIN"/>
    <property type="match status" value="1"/>
</dbReference>
<evidence type="ECO:0000259" key="18">
    <source>
        <dbReference type="PROSITE" id="PS50110"/>
    </source>
</evidence>
<dbReference type="EC" id="2.7.13.3" evidence="3"/>
<evidence type="ECO:0000256" key="9">
    <source>
        <dbReference type="ARBA" id="ARBA00022777"/>
    </source>
</evidence>
<dbReference type="GO" id="GO:0000155">
    <property type="term" value="F:phosphorelay sensor kinase activity"/>
    <property type="evidence" value="ECO:0007669"/>
    <property type="project" value="InterPro"/>
</dbReference>
<evidence type="ECO:0000256" key="2">
    <source>
        <dbReference type="ARBA" id="ARBA00004429"/>
    </source>
</evidence>
<dbReference type="InterPro" id="IPR036097">
    <property type="entry name" value="HisK_dim/P_sf"/>
</dbReference>
<dbReference type="InterPro" id="IPR000014">
    <property type="entry name" value="PAS"/>
</dbReference>
<feature type="transmembrane region" description="Helical" evidence="16">
    <location>
        <begin position="20"/>
        <end position="40"/>
    </location>
</feature>
<feature type="modified residue" description="4-aspartylphosphate" evidence="15">
    <location>
        <position position="963"/>
    </location>
</feature>
<keyword evidence="4" id="KW-1003">Cell membrane</keyword>
<evidence type="ECO:0000256" key="4">
    <source>
        <dbReference type="ARBA" id="ARBA00022475"/>
    </source>
</evidence>
<keyword evidence="12" id="KW-0902">Two-component regulatory system</keyword>
<dbReference type="InterPro" id="IPR003661">
    <property type="entry name" value="HisK_dim/P_dom"/>
</dbReference>